<organism evidence="1 2">
    <name type="scientific">Chondrus crispus</name>
    <name type="common">Carrageen Irish moss</name>
    <name type="synonym">Polymorpha crispa</name>
    <dbReference type="NCBI Taxonomy" id="2769"/>
    <lineage>
        <taxon>Eukaryota</taxon>
        <taxon>Rhodophyta</taxon>
        <taxon>Florideophyceae</taxon>
        <taxon>Rhodymeniophycidae</taxon>
        <taxon>Gigartinales</taxon>
        <taxon>Gigartinaceae</taxon>
        <taxon>Chondrus</taxon>
    </lineage>
</organism>
<gene>
    <name evidence="1" type="ORF">CHC_T00002152001</name>
</gene>
<accession>R7Q8A9</accession>
<dbReference type="GeneID" id="17321132"/>
<dbReference type="Proteomes" id="UP000012073">
    <property type="component" value="Unassembled WGS sequence"/>
</dbReference>
<dbReference type="Gramene" id="CDF33616">
    <property type="protein sequence ID" value="CDF33616"/>
    <property type="gene ID" value="CHC_T00002152001"/>
</dbReference>
<dbReference type="AlphaFoldDB" id="R7Q8A9"/>
<keyword evidence="2" id="KW-1185">Reference proteome</keyword>
<sequence>MSGGEAQIGHRARWTRGARLARARCHGAPCASALLQMRRIPELSAIRSVSLLTCGSQTEILH</sequence>
<name>R7Q8A9_CHOCR</name>
<proteinExistence type="predicted"/>
<evidence type="ECO:0000313" key="2">
    <source>
        <dbReference type="Proteomes" id="UP000012073"/>
    </source>
</evidence>
<dbReference type="KEGG" id="ccp:CHC_T00002152001"/>
<evidence type="ECO:0000313" key="1">
    <source>
        <dbReference type="EMBL" id="CDF33616.1"/>
    </source>
</evidence>
<dbReference type="RefSeq" id="XP_005713419.1">
    <property type="nucleotide sequence ID" value="XM_005713362.1"/>
</dbReference>
<dbReference type="EMBL" id="HG001651">
    <property type="protein sequence ID" value="CDF33616.1"/>
    <property type="molecule type" value="Genomic_DNA"/>
</dbReference>
<protein>
    <submittedName>
        <fullName evidence="1">Uncharacterized protein</fullName>
    </submittedName>
</protein>
<reference evidence="2" key="1">
    <citation type="journal article" date="2013" name="Proc. Natl. Acad. Sci. U.S.A.">
        <title>Genome structure and metabolic features in the red seaweed Chondrus crispus shed light on evolution of the Archaeplastida.</title>
        <authorList>
            <person name="Collen J."/>
            <person name="Porcel B."/>
            <person name="Carre W."/>
            <person name="Ball S.G."/>
            <person name="Chaparro C."/>
            <person name="Tonon T."/>
            <person name="Barbeyron T."/>
            <person name="Michel G."/>
            <person name="Noel B."/>
            <person name="Valentin K."/>
            <person name="Elias M."/>
            <person name="Artiguenave F."/>
            <person name="Arun A."/>
            <person name="Aury J.M."/>
            <person name="Barbosa-Neto J.F."/>
            <person name="Bothwell J.H."/>
            <person name="Bouget F.Y."/>
            <person name="Brillet L."/>
            <person name="Cabello-Hurtado F."/>
            <person name="Capella-Gutierrez S."/>
            <person name="Charrier B."/>
            <person name="Cladiere L."/>
            <person name="Cock J.M."/>
            <person name="Coelho S.M."/>
            <person name="Colleoni C."/>
            <person name="Czjzek M."/>
            <person name="Da Silva C."/>
            <person name="Delage L."/>
            <person name="Denoeud F."/>
            <person name="Deschamps P."/>
            <person name="Dittami S.M."/>
            <person name="Gabaldon T."/>
            <person name="Gachon C.M."/>
            <person name="Groisillier A."/>
            <person name="Herve C."/>
            <person name="Jabbari K."/>
            <person name="Katinka M."/>
            <person name="Kloareg B."/>
            <person name="Kowalczyk N."/>
            <person name="Labadie K."/>
            <person name="Leblanc C."/>
            <person name="Lopez P.J."/>
            <person name="McLachlan D.H."/>
            <person name="Meslet-Cladiere L."/>
            <person name="Moustafa A."/>
            <person name="Nehr Z."/>
            <person name="Nyvall Collen P."/>
            <person name="Panaud O."/>
            <person name="Partensky F."/>
            <person name="Poulain J."/>
            <person name="Rensing S.A."/>
            <person name="Rousvoal S."/>
            <person name="Samson G."/>
            <person name="Symeonidi A."/>
            <person name="Weissenbach J."/>
            <person name="Zambounis A."/>
            <person name="Wincker P."/>
            <person name="Boyen C."/>
        </authorList>
    </citation>
    <scope>NUCLEOTIDE SEQUENCE [LARGE SCALE GENOMIC DNA]</scope>
    <source>
        <strain evidence="2">cv. Stackhouse</strain>
    </source>
</reference>